<dbReference type="Pfam" id="PF01223">
    <property type="entry name" value="Endonuclease_NS"/>
    <property type="match status" value="1"/>
</dbReference>
<keyword evidence="5 8" id="KW-0255">Endonuclease</keyword>
<dbReference type="Proteomes" id="UP001204772">
    <property type="component" value="Unassembled WGS sequence"/>
</dbReference>
<keyword evidence="3 8" id="KW-0540">Nuclease</keyword>
<name>A0ABT1FSB1_9BACT</name>
<dbReference type="GO" id="GO:0004519">
    <property type="term" value="F:endonuclease activity"/>
    <property type="evidence" value="ECO:0007669"/>
    <property type="project" value="UniProtKB-KW"/>
</dbReference>
<evidence type="ECO:0000313" key="11">
    <source>
        <dbReference type="EMBL" id="MCP1384654.1"/>
    </source>
</evidence>
<reference evidence="11 12" key="1">
    <citation type="submission" date="2022-06" db="EMBL/GenBank/DDBJ databases">
        <title>Runella sp. S5 genome sequencing.</title>
        <authorList>
            <person name="Park S."/>
        </authorList>
    </citation>
    <scope>NUCLEOTIDE SEQUENCE [LARGE SCALE GENOMIC DNA]</scope>
    <source>
        <strain evidence="11 12">S5</strain>
    </source>
</reference>
<evidence type="ECO:0000256" key="5">
    <source>
        <dbReference type="ARBA" id="ARBA00022759"/>
    </source>
</evidence>
<organism evidence="11 12">
    <name type="scientific">Runella salmonicolor</name>
    <dbReference type="NCBI Taxonomy" id="2950278"/>
    <lineage>
        <taxon>Bacteria</taxon>
        <taxon>Pseudomonadati</taxon>
        <taxon>Bacteroidota</taxon>
        <taxon>Cytophagia</taxon>
        <taxon>Cytophagales</taxon>
        <taxon>Spirosomataceae</taxon>
        <taxon>Runella</taxon>
    </lineage>
</organism>
<dbReference type="EC" id="3.1.30.-" evidence="8"/>
<evidence type="ECO:0000259" key="10">
    <source>
        <dbReference type="SMART" id="SM00892"/>
    </source>
</evidence>
<dbReference type="PANTHER" id="PTHR13966">
    <property type="entry name" value="ENDONUCLEASE RELATED"/>
    <property type="match status" value="1"/>
</dbReference>
<gene>
    <name evidence="11" type="ORF">NCI00_19625</name>
</gene>
<evidence type="ECO:0000259" key="9">
    <source>
        <dbReference type="SMART" id="SM00477"/>
    </source>
</evidence>
<keyword evidence="7" id="KW-0460">Magnesium</keyword>
<dbReference type="InterPro" id="IPR020821">
    <property type="entry name" value="ENPP1-3/EXOG-like_nuc-like"/>
</dbReference>
<dbReference type="InterPro" id="IPR040255">
    <property type="entry name" value="Non-specific_endonuclease"/>
</dbReference>
<dbReference type="Gene3D" id="3.40.570.10">
    <property type="entry name" value="Extracellular Endonuclease, subunit A"/>
    <property type="match status" value="1"/>
</dbReference>
<comment type="cofactor">
    <cofactor evidence="1 8">
        <name>Mg(2+)</name>
        <dbReference type="ChEBI" id="CHEBI:18420"/>
    </cofactor>
</comment>
<keyword evidence="6 8" id="KW-0378">Hydrolase</keyword>
<evidence type="ECO:0000256" key="7">
    <source>
        <dbReference type="ARBA" id="ARBA00022842"/>
    </source>
</evidence>
<evidence type="ECO:0000256" key="3">
    <source>
        <dbReference type="ARBA" id="ARBA00022722"/>
    </source>
</evidence>
<evidence type="ECO:0000256" key="4">
    <source>
        <dbReference type="ARBA" id="ARBA00022723"/>
    </source>
</evidence>
<dbReference type="InterPro" id="IPR001604">
    <property type="entry name" value="Endo_G_ENPP1-like_dom"/>
</dbReference>
<dbReference type="CDD" id="cd00091">
    <property type="entry name" value="NUC"/>
    <property type="match status" value="1"/>
</dbReference>
<dbReference type="EMBL" id="JAMZEL010000009">
    <property type="protein sequence ID" value="MCP1384654.1"/>
    <property type="molecule type" value="Genomic_DNA"/>
</dbReference>
<evidence type="ECO:0000256" key="6">
    <source>
        <dbReference type="ARBA" id="ARBA00022801"/>
    </source>
</evidence>
<comment type="similarity">
    <text evidence="2 8">Belongs to the DNA/RNA non-specific endonuclease family.</text>
</comment>
<evidence type="ECO:0000313" key="12">
    <source>
        <dbReference type="Proteomes" id="UP001204772"/>
    </source>
</evidence>
<dbReference type="InterPro" id="IPR018524">
    <property type="entry name" value="DNA/RNA_endonuclease_AS"/>
</dbReference>
<evidence type="ECO:0000256" key="1">
    <source>
        <dbReference type="ARBA" id="ARBA00001946"/>
    </source>
</evidence>
<feature type="domain" description="ENPP1-3/EXOG-like endonuclease/phosphodiesterase" evidence="9">
    <location>
        <begin position="54"/>
        <end position="263"/>
    </location>
</feature>
<keyword evidence="12" id="KW-1185">Reference proteome</keyword>
<accession>A0ABT1FSB1</accession>
<dbReference type="SUPFAM" id="SSF54060">
    <property type="entry name" value="His-Me finger endonucleases"/>
    <property type="match status" value="1"/>
</dbReference>
<sequence length="322" mass="36016">MSRSLAYVIGLLLILVGCLPPPNSVKINSTHLTMGNPSNAQANVSSPNNYLIIKPQYALSYNRSKGYANWVSWELSKSWLGSVDRQNDFRPDESLPQNWHKVTPNEYSNSGFDRGHLCPSADRTNSTANNSSTFLMTNMIPQAPELNREAWAYLEEFCRELVAQKHKLFITAGTYGTGGEGTKGATNKLNDKIEVPARIYKIIVVLPENATLNDINSDTPIIAVDFPNKNSVVQNTGWIRFVTTVADIERKTDNDFFANFPSSVQNALQNKRFDYRSTSLNVDTKCRVHNGNALYIGKSGGCYYFNSKGNKTYVDRELCDCQ</sequence>
<proteinExistence type="inferred from homology"/>
<dbReference type="PROSITE" id="PS51257">
    <property type="entry name" value="PROKAR_LIPOPROTEIN"/>
    <property type="match status" value="1"/>
</dbReference>
<dbReference type="InterPro" id="IPR044929">
    <property type="entry name" value="DNA/RNA_non-sp_Endonuclease_sf"/>
</dbReference>
<keyword evidence="4 8" id="KW-0479">Metal-binding</keyword>
<dbReference type="PROSITE" id="PS01070">
    <property type="entry name" value="NUCLEASE_NON_SPEC"/>
    <property type="match status" value="1"/>
</dbReference>
<feature type="domain" description="DNA/RNA non-specific endonuclease/pyrophosphatase/phosphodiesterase" evidence="10">
    <location>
        <begin position="53"/>
        <end position="263"/>
    </location>
</feature>
<dbReference type="SMART" id="SM00892">
    <property type="entry name" value="Endonuclease_NS"/>
    <property type="match status" value="1"/>
</dbReference>
<comment type="caution">
    <text evidence="11">The sequence shown here is derived from an EMBL/GenBank/DDBJ whole genome shotgun (WGS) entry which is preliminary data.</text>
</comment>
<protein>
    <recommendedName>
        <fullName evidence="8">Endonuclease</fullName>
        <ecNumber evidence="8">3.1.30.-</ecNumber>
    </recommendedName>
</protein>
<evidence type="ECO:0000256" key="8">
    <source>
        <dbReference type="RuleBase" id="RU366055"/>
    </source>
</evidence>
<dbReference type="SMART" id="SM00477">
    <property type="entry name" value="NUC"/>
    <property type="match status" value="1"/>
</dbReference>
<evidence type="ECO:0000256" key="2">
    <source>
        <dbReference type="ARBA" id="ARBA00010052"/>
    </source>
</evidence>
<dbReference type="InterPro" id="IPR044925">
    <property type="entry name" value="His-Me_finger_sf"/>
</dbReference>
<dbReference type="PANTHER" id="PTHR13966:SF5">
    <property type="entry name" value="ENDONUCLEASE G, MITOCHONDRIAL"/>
    <property type="match status" value="1"/>
</dbReference>